<evidence type="ECO:0000256" key="2">
    <source>
        <dbReference type="SAM" id="MobiDB-lite"/>
    </source>
</evidence>
<dbReference type="GO" id="GO:0005856">
    <property type="term" value="C:cytoskeleton"/>
    <property type="evidence" value="ECO:0007669"/>
    <property type="project" value="TreeGrafter"/>
</dbReference>
<feature type="region of interest" description="Disordered" evidence="2">
    <location>
        <begin position="279"/>
        <end position="302"/>
    </location>
</feature>
<dbReference type="Proteomes" id="UP000614601">
    <property type="component" value="Unassembled WGS sequence"/>
</dbReference>
<organism evidence="4 5">
    <name type="scientific">Bursaphelenchus okinawaensis</name>
    <dbReference type="NCBI Taxonomy" id="465554"/>
    <lineage>
        <taxon>Eukaryota</taxon>
        <taxon>Metazoa</taxon>
        <taxon>Ecdysozoa</taxon>
        <taxon>Nematoda</taxon>
        <taxon>Chromadorea</taxon>
        <taxon>Rhabditida</taxon>
        <taxon>Tylenchina</taxon>
        <taxon>Tylenchomorpha</taxon>
        <taxon>Aphelenchoidea</taxon>
        <taxon>Aphelenchoididae</taxon>
        <taxon>Bursaphelenchus</taxon>
    </lineage>
</organism>
<evidence type="ECO:0000259" key="3">
    <source>
        <dbReference type="PROSITE" id="PS51232"/>
    </source>
</evidence>
<sequence>MALKCYDIDIDNIDEPINGSRRGYGLINSYPTPKPIKADFNNNGSNKAYSDIKNSSSKAYDRTKNVIKTYDSTKPTTKTYNSTKSPFEDSAKNLYGHSTSNTYEDGTNNAYGRPMVQKDGFIQRYDNSKILLGSRRDLNLSPKAMLPNNRGPIISTVLTKPTASAKTRPLSVYSHCSAGNSSSSSPNSSNEDSPYTSSQGSATYTPVFSTKSNTNILDNKMTKLTKATSLYDSKPTQPIRYCGTDAIVDHDDVYNISYTRNRSFKKDVKVDERDKIGVQKSLGNQKSSYELQNSSQSSPYKAKSFKFEDATASYGPQFISRGSTESNQDNSFSANFNGDSATFNKASSSFSGTLPHLINRGSTESNQDKTSSASSNRTSATFNGASTTLKGTSATSNGTLSHNINAGSTESNQDKSFSATFNGASITYGSSTTSNVAPGSTESHQDKTYSANFNRMPTTLNRTLPSLTPTISPKLNGTNGTKNCDKKLTKSTSNLVEESTPSWPFSKAKFLSSHLNLSSNLASNQSTTSKKSFSTLPRLDSTSKDNFSSFASDSSILRAQEKPRKSWYQSNSDNLKEDSNNLREDSGQNSTKNQLPLDQYKPIASYSASSTLSPIPPNGKDEYKPSNTYTKPKTLTYKPQFLKEDLYKSKWSNANTKTDISTDSTSLFTLPKPISFTDSLSSTSSKASKASYKGHNDDITLKNDGFSFKNDGLLPKKYDISPKNEGSMTKNDDYFSSKSIFSTGKAPNLSKINSKNDNDNNNNQEQQNQYIPVDFSKNSLEKRPSFAQSSLKEASTIFNMSPLTSLSSYTSKFLTKPLKTKQCNSKQKDDVTSAGYGSLNKSYDSVFDDMVGKRYGCKNDDKANDSDKILNSNDGIDVEETCSSHNSHDDLSSSASKGVNDSQNKSKAKDDVNNNITKFSKTFSSNTMADSIVKLKNNEATGLTKLQKKIESSTNRLARRKSSCKCGGDRQEHQRWRKENCRFLETKPVDNKNSAVSRTNSTIGTMKMNIGTDGSLSTKLSTKKEEVVRLPVKDQNSASFLSKTTSSTNLLTGNGNCIKDMISGDKIDAMTTSSCSDKSCESEKKEEILPGIEMDVDDIEEELRMQEEHDAQEEERLRSSLVLRQKPELRVKAIIEKLLYMSGRDQRRALFSLKQIFQDDKDLVHEFVQNEGLDCLIKLGRESDQTHQNHILRALGQLMLYVDGMNGIIAHSGTICWLYELLESPYRLVVKTALKLLLVFVEYTESNALLLMSALSKVEKAKGKPEWSSLMKILCDKKASDVETQILGMTVVNKTLNGIPDQDTFFDVVDCLENLGLEEALKQMYSLKDPQLTQQCQHYEHEVRKEDAAVQSDDSDPQLIRMRNGTSVINSQPSTAAAHTIQRAAENNVNNVQNGNNNDRRSMMRRRQQEAEELRQQQQLEKKNSFERNSDDGYSNGNSVNGSTYVQPPPPPPWRANEQNGLEPNNNNTYLQKDYEEEQRIQTTPASPHHPLYPPP</sequence>
<feature type="compositionally biased region" description="Polar residues" evidence="2">
    <location>
        <begin position="194"/>
        <end position="209"/>
    </location>
</feature>
<dbReference type="GO" id="GO:0005737">
    <property type="term" value="C:cytoplasm"/>
    <property type="evidence" value="ECO:0007669"/>
    <property type="project" value="TreeGrafter"/>
</dbReference>
<feature type="compositionally biased region" description="Polar residues" evidence="2">
    <location>
        <begin position="587"/>
        <end position="596"/>
    </location>
</feature>
<feature type="region of interest" description="Disordered" evidence="2">
    <location>
        <begin position="169"/>
        <end position="209"/>
    </location>
</feature>
<dbReference type="InterPro" id="IPR014768">
    <property type="entry name" value="GBD/FH3_dom"/>
</dbReference>
<evidence type="ECO:0000256" key="1">
    <source>
        <dbReference type="ARBA" id="ARBA00023203"/>
    </source>
</evidence>
<keyword evidence="1" id="KW-0009">Actin-binding</keyword>
<proteinExistence type="predicted"/>
<feature type="compositionally biased region" description="Basic and acidic residues" evidence="2">
    <location>
        <begin position="1398"/>
        <end position="1431"/>
    </location>
</feature>
<dbReference type="Gene3D" id="1.25.10.10">
    <property type="entry name" value="Leucine-rich Repeat Variant"/>
    <property type="match status" value="1"/>
</dbReference>
<dbReference type="GO" id="GO:0051015">
    <property type="term" value="F:actin filament binding"/>
    <property type="evidence" value="ECO:0007669"/>
    <property type="project" value="TreeGrafter"/>
</dbReference>
<dbReference type="PANTHER" id="PTHR45920">
    <property type="entry name" value="FORMIN HOMOLOGY 2 DOMAIN CONTAINING, ISOFORM I"/>
    <property type="match status" value="1"/>
</dbReference>
<dbReference type="PANTHER" id="PTHR45920:SF4">
    <property type="entry name" value="FORMIN HOMOLOGY 2 DOMAIN CONTAINING, ISOFORM I"/>
    <property type="match status" value="1"/>
</dbReference>
<dbReference type="InterPro" id="IPR056771">
    <property type="entry name" value="FH3_FHOD1-3-like"/>
</dbReference>
<feature type="region of interest" description="Disordered" evidence="2">
    <location>
        <begin position="431"/>
        <end position="450"/>
    </location>
</feature>
<dbReference type="SUPFAM" id="SSF48371">
    <property type="entry name" value="ARM repeat"/>
    <property type="match status" value="1"/>
</dbReference>
<feature type="region of interest" description="Disordered" evidence="2">
    <location>
        <begin position="877"/>
        <end position="913"/>
    </location>
</feature>
<evidence type="ECO:0000313" key="4">
    <source>
        <dbReference type="EMBL" id="CAD5207483.1"/>
    </source>
</evidence>
<dbReference type="PROSITE" id="PS51232">
    <property type="entry name" value="GBD_FH3"/>
    <property type="match status" value="1"/>
</dbReference>
<dbReference type="EMBL" id="CAJFDH010000001">
    <property type="protein sequence ID" value="CAD5207483.1"/>
    <property type="molecule type" value="Genomic_DNA"/>
</dbReference>
<dbReference type="OrthoDB" id="5332616at2759"/>
<accession>A0A811JW80</accession>
<dbReference type="Proteomes" id="UP000783686">
    <property type="component" value="Unassembled WGS sequence"/>
</dbReference>
<feature type="compositionally biased region" description="Basic and acidic residues" evidence="2">
    <location>
        <begin position="574"/>
        <end position="586"/>
    </location>
</feature>
<keyword evidence="5" id="KW-1185">Reference proteome</keyword>
<feature type="compositionally biased region" description="Low complexity" evidence="2">
    <location>
        <begin position="370"/>
        <end position="381"/>
    </location>
</feature>
<feature type="compositionally biased region" description="Polar residues" evidence="2">
    <location>
        <begin position="360"/>
        <end position="369"/>
    </location>
</feature>
<feature type="compositionally biased region" description="Polar residues" evidence="2">
    <location>
        <begin position="1432"/>
        <end position="1446"/>
    </location>
</feature>
<feature type="region of interest" description="Disordered" evidence="2">
    <location>
        <begin position="561"/>
        <end position="635"/>
    </location>
</feature>
<dbReference type="InterPro" id="IPR011989">
    <property type="entry name" value="ARM-like"/>
</dbReference>
<reference evidence="4" key="1">
    <citation type="submission" date="2020-09" db="EMBL/GenBank/DDBJ databases">
        <authorList>
            <person name="Kikuchi T."/>
        </authorList>
    </citation>
    <scope>NUCLEOTIDE SEQUENCE</scope>
    <source>
        <strain evidence="4">SH1</strain>
    </source>
</reference>
<gene>
    <name evidence="4" type="ORF">BOKJ2_LOCUS2167</name>
</gene>
<comment type="caution">
    <text evidence="4">The sequence shown here is derived from an EMBL/GenBank/DDBJ whole genome shotgun (WGS) entry which is preliminary data.</text>
</comment>
<name>A0A811JW80_9BILA</name>
<feature type="region of interest" description="Disordered" evidence="2">
    <location>
        <begin position="746"/>
        <end position="765"/>
    </location>
</feature>
<evidence type="ECO:0000313" key="5">
    <source>
        <dbReference type="Proteomes" id="UP000614601"/>
    </source>
</evidence>
<dbReference type="InterPro" id="IPR016024">
    <property type="entry name" value="ARM-type_fold"/>
</dbReference>
<feature type="compositionally biased region" description="Polar residues" evidence="2">
    <location>
        <begin position="382"/>
        <end position="415"/>
    </location>
</feature>
<dbReference type="EMBL" id="CAJFCW020000001">
    <property type="protein sequence ID" value="CAG9085820.1"/>
    <property type="molecule type" value="Genomic_DNA"/>
</dbReference>
<feature type="region of interest" description="Disordered" evidence="2">
    <location>
        <begin position="457"/>
        <end position="486"/>
    </location>
</feature>
<protein>
    <recommendedName>
        <fullName evidence="3">GBD/FH3 domain-containing protein</fullName>
    </recommendedName>
</protein>
<feature type="compositionally biased region" description="Low complexity" evidence="2">
    <location>
        <begin position="1457"/>
        <end position="1468"/>
    </location>
</feature>
<feature type="region of interest" description="Disordered" evidence="2">
    <location>
        <begin position="1383"/>
        <end position="1496"/>
    </location>
</feature>
<feature type="compositionally biased region" description="Low complexity" evidence="2">
    <location>
        <begin position="1387"/>
        <end position="1397"/>
    </location>
</feature>
<feature type="region of interest" description="Disordered" evidence="2">
    <location>
        <begin position="354"/>
        <end position="415"/>
    </location>
</feature>
<dbReference type="Pfam" id="PF24959">
    <property type="entry name" value="FH3_FHOD1-3"/>
    <property type="match status" value="1"/>
</dbReference>
<feature type="domain" description="GBD/FH3" evidence="3">
    <location>
        <begin position="1059"/>
        <end position="1435"/>
    </location>
</feature>
<feature type="compositionally biased region" description="Low complexity" evidence="2">
    <location>
        <begin position="287"/>
        <end position="298"/>
    </location>
</feature>
<feature type="compositionally biased region" description="Low complexity" evidence="2">
    <location>
        <begin position="174"/>
        <end position="193"/>
    </location>
</feature>
<dbReference type="GO" id="GO:0030866">
    <property type="term" value="P:cortical actin cytoskeleton organization"/>
    <property type="evidence" value="ECO:0007669"/>
    <property type="project" value="TreeGrafter"/>
</dbReference>
<feature type="compositionally biased region" description="Polar residues" evidence="2">
    <location>
        <begin position="457"/>
        <end position="482"/>
    </location>
</feature>